<sequence length="752" mass="83378">MFDPQDTNPRNMVEYDPRRPAQAGDGYFERMQAQHSADKASSKIEWMDGPQGQAMHVRVLGHYTRELERQNENRLQMAMDEAMYDHQQWTDEELAALAARGQAPIVFNMIQTSVNWVLGSQRRAPMDYKVLPRHRDGLKQAEIKSQLLAHLRDVNRSEFAYAQAFTDAVKAGVGWVETGQGDPEDGTIVFDRWESWRSMLWDSTSTRMDIADARYVMRAKWLDLDLATALWPERKGVLLSAADDVTPGLLTLDDLGDEAMDAQELAHFDTSGPVNRHYDTERRRVRCIEVWFKRVQPNAKIIRGGQFNGELLDEWSPGHWQELATGRATLVTRPREVVHCALLTDAGFLDIRESPYRHNRYPFTPIWGYRRASDGMPYGLIRGLRDIQRDLNKRASKALHHLSTTRVTVEEGAVDDIEELRDEAGRPDAVIVHKPNRTPPKIETDTNLAAAHIDLMSRDAQMIQQVSGVTDENLGRKTNAASGKAIIARQEQGQLATFIFFENLRQARMIHGEKLLVNVEQFYTEADEFRITDSRGNPQYISINNGDPNTAIANSKADFVITEDDWRATARQAQAEELLGLMERLAATAPQIVLQTLDLVVEALDVPKRDELVKRIRQITGAEDPDADPNNPTPEKQAADAAKAEADAMQKRAAEAELAEKEAKAAKTRAEAEKAAASLPADQIAKLKAAFEAAVAIAGAPAVARAADQILANAEASGAPPAAAPAAATIPPGAVQPTEQPTAQPAAQGAIQ</sequence>
<keyword evidence="3" id="KW-1185">Reference proteome</keyword>
<evidence type="ECO:0000313" key="3">
    <source>
        <dbReference type="Proteomes" id="UP000186141"/>
    </source>
</evidence>
<feature type="compositionally biased region" description="Basic and acidic residues" evidence="1">
    <location>
        <begin position="642"/>
        <end position="665"/>
    </location>
</feature>
<feature type="compositionally biased region" description="Low complexity" evidence="1">
    <location>
        <begin position="716"/>
        <end position="733"/>
    </location>
</feature>
<dbReference type="OrthoDB" id="1632915at2"/>
<feature type="compositionally biased region" description="Polar residues" evidence="1">
    <location>
        <begin position="1"/>
        <end position="10"/>
    </location>
</feature>
<dbReference type="EMBL" id="FTOT01000008">
    <property type="protein sequence ID" value="SIT20047.1"/>
    <property type="molecule type" value="Genomic_DNA"/>
</dbReference>
<evidence type="ECO:0000313" key="2">
    <source>
        <dbReference type="EMBL" id="SIT20047.1"/>
    </source>
</evidence>
<dbReference type="STRING" id="1086013.SAMN05421774_10868"/>
<organism evidence="2 3">
    <name type="scientific">Gemmobacter megaterium</name>
    <dbReference type="NCBI Taxonomy" id="1086013"/>
    <lineage>
        <taxon>Bacteria</taxon>
        <taxon>Pseudomonadati</taxon>
        <taxon>Pseudomonadota</taxon>
        <taxon>Alphaproteobacteria</taxon>
        <taxon>Rhodobacterales</taxon>
        <taxon>Paracoccaceae</taxon>
        <taxon>Gemmobacter</taxon>
    </lineage>
</organism>
<proteinExistence type="predicted"/>
<feature type="region of interest" description="Disordered" evidence="1">
    <location>
        <begin position="619"/>
        <end position="665"/>
    </location>
</feature>
<dbReference type="Pfam" id="PF16510">
    <property type="entry name" value="P22_portal"/>
    <property type="match status" value="1"/>
</dbReference>
<evidence type="ECO:0000256" key="1">
    <source>
        <dbReference type="SAM" id="MobiDB-lite"/>
    </source>
</evidence>
<feature type="region of interest" description="Disordered" evidence="1">
    <location>
        <begin position="1"/>
        <end position="23"/>
    </location>
</feature>
<feature type="region of interest" description="Disordered" evidence="1">
    <location>
        <begin position="716"/>
        <end position="752"/>
    </location>
</feature>
<feature type="compositionally biased region" description="Polar residues" evidence="1">
    <location>
        <begin position="737"/>
        <end position="752"/>
    </location>
</feature>
<name>A0A1N7QBW8_9RHOB</name>
<dbReference type="AlphaFoldDB" id="A0A1N7QBW8"/>
<reference evidence="2 3" key="1">
    <citation type="submission" date="2017-01" db="EMBL/GenBank/DDBJ databases">
        <authorList>
            <person name="Mah S.A."/>
            <person name="Swanson W.J."/>
            <person name="Moy G.W."/>
            <person name="Vacquier V.D."/>
        </authorList>
    </citation>
    <scope>NUCLEOTIDE SEQUENCE [LARGE SCALE GENOMIC DNA]</scope>
    <source>
        <strain evidence="2 3">DSM 26375</strain>
    </source>
</reference>
<accession>A0A1N7QBW8</accession>
<dbReference type="InterPro" id="IPR032427">
    <property type="entry name" value="P22_portal"/>
</dbReference>
<gene>
    <name evidence="2" type="ORF">SAMN05421774_10868</name>
</gene>
<evidence type="ECO:0008006" key="4">
    <source>
        <dbReference type="Google" id="ProtNLM"/>
    </source>
</evidence>
<dbReference type="Proteomes" id="UP000186141">
    <property type="component" value="Unassembled WGS sequence"/>
</dbReference>
<dbReference type="RefSeq" id="WP_144038991.1">
    <property type="nucleotide sequence ID" value="NZ_BMEH01000008.1"/>
</dbReference>
<protein>
    <recommendedName>
        <fullName evidence="4">Phage P22-like portal protein</fullName>
    </recommendedName>
</protein>